<dbReference type="PANTHER" id="PTHR37984">
    <property type="entry name" value="PROTEIN CBG26694"/>
    <property type="match status" value="1"/>
</dbReference>
<proteinExistence type="predicted"/>
<accession>A0A1X7TD49</accession>
<dbReference type="InterPro" id="IPR043502">
    <property type="entry name" value="DNA/RNA_pol_sf"/>
</dbReference>
<organism evidence="1">
    <name type="scientific">Amphimedon queenslandica</name>
    <name type="common">Sponge</name>
    <dbReference type="NCBI Taxonomy" id="400682"/>
    <lineage>
        <taxon>Eukaryota</taxon>
        <taxon>Metazoa</taxon>
        <taxon>Porifera</taxon>
        <taxon>Demospongiae</taxon>
        <taxon>Heteroscleromorpha</taxon>
        <taxon>Haplosclerida</taxon>
        <taxon>Niphatidae</taxon>
        <taxon>Amphimedon</taxon>
    </lineage>
</organism>
<dbReference type="EnsemblMetazoa" id="Aqu2.1.12270_001">
    <property type="protein sequence ID" value="Aqu2.1.12270_001"/>
    <property type="gene ID" value="Aqu2.1.12270"/>
</dbReference>
<dbReference type="eggNOG" id="KOG0017">
    <property type="taxonomic scope" value="Eukaryota"/>
</dbReference>
<dbReference type="AlphaFoldDB" id="A0A1X7TD49"/>
<dbReference type="PANTHER" id="PTHR37984:SF5">
    <property type="entry name" value="PROTEIN NYNRIN-LIKE"/>
    <property type="match status" value="1"/>
</dbReference>
<dbReference type="Gene3D" id="3.10.10.10">
    <property type="entry name" value="HIV Type 1 Reverse Transcriptase, subunit A, domain 1"/>
    <property type="match status" value="1"/>
</dbReference>
<evidence type="ECO:0000313" key="1">
    <source>
        <dbReference type="EnsemblMetazoa" id="Aqu2.1.12270_001"/>
    </source>
</evidence>
<dbReference type="SUPFAM" id="SSF56672">
    <property type="entry name" value="DNA/RNA polymerases"/>
    <property type="match status" value="1"/>
</dbReference>
<evidence type="ECO:0008006" key="2">
    <source>
        <dbReference type="Google" id="ProtNLM"/>
    </source>
</evidence>
<protein>
    <recommendedName>
        <fullName evidence="2">Reverse transcriptase domain-containing protein</fullName>
    </recommendedName>
</protein>
<sequence length="139" mass="15879">MMKIEFNWSTVKQILTQGRLEALFERYSSIFSNKLGPMKNYTAILELEQSAKLKFYRPRPVPIAIKDSIELELHSLKAAGILKKVMHNMWACPNVAVPKKDGKIRACGDYTTSQLNLTQDKMEKLLIGMWDKDETLTGS</sequence>
<dbReference type="InParanoid" id="A0A1X7TD49"/>
<dbReference type="InterPro" id="IPR050951">
    <property type="entry name" value="Retrovirus_Pol_polyprotein"/>
</dbReference>
<reference evidence="1" key="1">
    <citation type="submission" date="2017-05" db="UniProtKB">
        <authorList>
            <consortium name="EnsemblMetazoa"/>
        </authorList>
    </citation>
    <scope>IDENTIFICATION</scope>
</reference>
<name>A0A1X7TD49_AMPQE</name>